<reference evidence="1" key="1">
    <citation type="submission" date="2023-10" db="EMBL/GenBank/DDBJ databases">
        <title>Genome assembly of Pristionchus species.</title>
        <authorList>
            <person name="Yoshida K."/>
            <person name="Sommer R.J."/>
        </authorList>
    </citation>
    <scope>NUCLEOTIDE SEQUENCE</scope>
    <source>
        <strain evidence="1">RS5133</strain>
    </source>
</reference>
<evidence type="ECO:0000313" key="1">
    <source>
        <dbReference type="EMBL" id="GMT26357.1"/>
    </source>
</evidence>
<name>A0AAV5W5S0_9BILA</name>
<organism evidence="1 2">
    <name type="scientific">Pristionchus fissidentatus</name>
    <dbReference type="NCBI Taxonomy" id="1538716"/>
    <lineage>
        <taxon>Eukaryota</taxon>
        <taxon>Metazoa</taxon>
        <taxon>Ecdysozoa</taxon>
        <taxon>Nematoda</taxon>
        <taxon>Chromadorea</taxon>
        <taxon>Rhabditida</taxon>
        <taxon>Rhabditina</taxon>
        <taxon>Diplogasteromorpha</taxon>
        <taxon>Diplogasteroidea</taxon>
        <taxon>Neodiplogasteridae</taxon>
        <taxon>Pristionchus</taxon>
    </lineage>
</organism>
<accession>A0AAV5W5S0</accession>
<evidence type="ECO:0000313" key="2">
    <source>
        <dbReference type="Proteomes" id="UP001432322"/>
    </source>
</evidence>
<dbReference type="AlphaFoldDB" id="A0AAV5W5S0"/>
<dbReference type="EMBL" id="BTSY01000005">
    <property type="protein sequence ID" value="GMT26357.1"/>
    <property type="molecule type" value="Genomic_DNA"/>
</dbReference>
<dbReference type="Proteomes" id="UP001432322">
    <property type="component" value="Unassembled WGS sequence"/>
</dbReference>
<comment type="caution">
    <text evidence="1">The sequence shown here is derived from an EMBL/GenBank/DDBJ whole genome shotgun (WGS) entry which is preliminary data.</text>
</comment>
<keyword evidence="2" id="KW-1185">Reference proteome</keyword>
<feature type="non-terminal residue" evidence="1">
    <location>
        <position position="1"/>
    </location>
</feature>
<protein>
    <submittedName>
        <fullName evidence="1">Uncharacterized protein</fullName>
    </submittedName>
</protein>
<proteinExistence type="predicted"/>
<sequence>VACLLASLPLFPLPGRGHPTCRGFSILIQYFDFPFDFGHTESMLRLLKIPFDGSIVQNLTIHVISHRPEEELSPNLENFFSCLTVDKLVLLTRNLGSSYRNRHLSIVEKVKPVGVTLALQHPCKFCAEILVKLADLVSVISVRGATGGYDIIAAHVVAALTVSKRCNTIRIEDGYI</sequence>
<gene>
    <name evidence="1" type="ORF">PFISCL1PPCAC_17654</name>
</gene>